<evidence type="ECO:0000256" key="1">
    <source>
        <dbReference type="SAM" id="MobiDB-lite"/>
    </source>
</evidence>
<comment type="caution">
    <text evidence="3">The sequence shown here is derived from an EMBL/GenBank/DDBJ whole genome shotgun (WGS) entry which is preliminary data.</text>
</comment>
<gene>
    <name evidence="3" type="ORF">KGQ19_06360</name>
</gene>
<keyword evidence="2" id="KW-0472">Membrane</keyword>
<evidence type="ECO:0000313" key="3">
    <source>
        <dbReference type="EMBL" id="MBS2546484.1"/>
    </source>
</evidence>
<keyword evidence="4" id="KW-1185">Reference proteome</keyword>
<evidence type="ECO:0000313" key="4">
    <source>
        <dbReference type="Proteomes" id="UP000730482"/>
    </source>
</evidence>
<proteinExistence type="predicted"/>
<accession>A0ABS5KKJ4</accession>
<feature type="transmembrane region" description="Helical" evidence="2">
    <location>
        <begin position="43"/>
        <end position="64"/>
    </location>
</feature>
<organism evidence="3 4">
    <name type="scientific">Catenulispora pinistramenti</name>
    <dbReference type="NCBI Taxonomy" id="2705254"/>
    <lineage>
        <taxon>Bacteria</taxon>
        <taxon>Bacillati</taxon>
        <taxon>Actinomycetota</taxon>
        <taxon>Actinomycetes</taxon>
        <taxon>Catenulisporales</taxon>
        <taxon>Catenulisporaceae</taxon>
        <taxon>Catenulispora</taxon>
    </lineage>
</organism>
<dbReference type="EMBL" id="JAAFYZ010000014">
    <property type="protein sequence ID" value="MBS2546484.1"/>
    <property type="molecule type" value="Genomic_DNA"/>
</dbReference>
<name>A0ABS5KKJ4_9ACTN</name>
<evidence type="ECO:0000256" key="2">
    <source>
        <dbReference type="SAM" id="Phobius"/>
    </source>
</evidence>
<feature type="compositionally biased region" description="Low complexity" evidence="1">
    <location>
        <begin position="91"/>
        <end position="113"/>
    </location>
</feature>
<keyword evidence="2" id="KW-0812">Transmembrane</keyword>
<protein>
    <submittedName>
        <fullName evidence="3">Uncharacterized protein</fullName>
    </submittedName>
</protein>
<feature type="region of interest" description="Disordered" evidence="1">
    <location>
        <begin position="86"/>
        <end position="127"/>
    </location>
</feature>
<dbReference type="Proteomes" id="UP000730482">
    <property type="component" value="Unassembled WGS sequence"/>
</dbReference>
<reference evidence="3 4" key="1">
    <citation type="submission" date="2020-02" db="EMBL/GenBank/DDBJ databases">
        <title>Acidophilic actinobacteria isolated from forest soil.</title>
        <authorList>
            <person name="Golinska P."/>
        </authorList>
    </citation>
    <scope>NUCLEOTIDE SEQUENCE [LARGE SCALE GENOMIC DNA]</scope>
    <source>
        <strain evidence="3 4">NL8</strain>
    </source>
</reference>
<keyword evidence="2" id="KW-1133">Transmembrane helix</keyword>
<dbReference type="RefSeq" id="WP_212008132.1">
    <property type="nucleotide sequence ID" value="NZ_JAAFYZ010000014.1"/>
</dbReference>
<sequence length="253" mass="25089">METTDEFETHMRDVLHEEDDQAAGFTAAQVIAKGRHRRRTRTAAVSGVALVAAGAVAVVPSALIGGSGHGRGGVLTAGSGLPAPVATTTGSLPAPSSPMSVPSSGTSTGQTAPSSPPSSTPSAHVVPPGTITLVGGYTITLTKDSVTFAGDGGAVGPLYTDNGNQGTDSIGLQSCGRLVGGVYIGSGEVASGQVTVDGKVHAANIVTLAGHPGWSVAYVDLAALPQSTSTMSISVFDAAEHQLATFAVPPRAH</sequence>